<evidence type="ECO:0000313" key="2">
    <source>
        <dbReference type="Proteomes" id="UP000887566"/>
    </source>
</evidence>
<evidence type="ECO:0000313" key="3">
    <source>
        <dbReference type="WBParaSite" id="PSAMB.scaffold19852size779.g37967.t1"/>
    </source>
</evidence>
<proteinExistence type="predicted"/>
<feature type="compositionally biased region" description="Low complexity" evidence="1">
    <location>
        <begin position="17"/>
        <end position="32"/>
    </location>
</feature>
<dbReference type="AlphaFoldDB" id="A0A914VHR5"/>
<dbReference type="WBParaSite" id="PSAMB.scaffold19852size779.g37967.t1">
    <property type="protein sequence ID" value="PSAMB.scaffold19852size779.g37967.t1"/>
    <property type="gene ID" value="PSAMB.scaffold19852size779.g37967"/>
</dbReference>
<sequence>MVSGNGRPFVSGKRRATTPAANANEPNGRTTS</sequence>
<feature type="region of interest" description="Disordered" evidence="1">
    <location>
        <begin position="1"/>
        <end position="32"/>
    </location>
</feature>
<accession>A0A914VHR5</accession>
<evidence type="ECO:0000256" key="1">
    <source>
        <dbReference type="SAM" id="MobiDB-lite"/>
    </source>
</evidence>
<reference evidence="3" key="1">
    <citation type="submission" date="2022-11" db="UniProtKB">
        <authorList>
            <consortium name="WormBaseParasite"/>
        </authorList>
    </citation>
    <scope>IDENTIFICATION</scope>
</reference>
<organism evidence="2 3">
    <name type="scientific">Plectus sambesii</name>
    <dbReference type="NCBI Taxonomy" id="2011161"/>
    <lineage>
        <taxon>Eukaryota</taxon>
        <taxon>Metazoa</taxon>
        <taxon>Ecdysozoa</taxon>
        <taxon>Nematoda</taxon>
        <taxon>Chromadorea</taxon>
        <taxon>Plectida</taxon>
        <taxon>Plectina</taxon>
        <taxon>Plectoidea</taxon>
        <taxon>Plectidae</taxon>
        <taxon>Plectus</taxon>
    </lineage>
</organism>
<dbReference type="Proteomes" id="UP000887566">
    <property type="component" value="Unplaced"/>
</dbReference>
<protein>
    <submittedName>
        <fullName evidence="3">Uncharacterized protein</fullName>
    </submittedName>
</protein>
<keyword evidence="2" id="KW-1185">Reference proteome</keyword>
<name>A0A914VHR5_9BILA</name>